<evidence type="ECO:0000256" key="1">
    <source>
        <dbReference type="ARBA" id="ARBA00035112"/>
    </source>
</evidence>
<evidence type="ECO:0000256" key="3">
    <source>
        <dbReference type="SAM" id="Phobius"/>
    </source>
</evidence>
<evidence type="ECO:0000256" key="2">
    <source>
        <dbReference type="SAM" id="MobiDB-lite"/>
    </source>
</evidence>
<dbReference type="GO" id="GO:0043386">
    <property type="term" value="P:mycotoxin biosynthetic process"/>
    <property type="evidence" value="ECO:0007669"/>
    <property type="project" value="InterPro"/>
</dbReference>
<keyword evidence="3" id="KW-1133">Transmembrane helix</keyword>
<evidence type="ECO:0000313" key="5">
    <source>
        <dbReference type="Proteomes" id="UP000266272"/>
    </source>
</evidence>
<organism evidence="4 5">
    <name type="scientific">Trichoderma arundinaceum</name>
    <dbReference type="NCBI Taxonomy" id="490622"/>
    <lineage>
        <taxon>Eukaryota</taxon>
        <taxon>Fungi</taxon>
        <taxon>Dikarya</taxon>
        <taxon>Ascomycota</taxon>
        <taxon>Pezizomycotina</taxon>
        <taxon>Sordariomycetes</taxon>
        <taxon>Hypocreomycetidae</taxon>
        <taxon>Hypocreales</taxon>
        <taxon>Hypocreaceae</taxon>
        <taxon>Trichoderma</taxon>
    </lineage>
</organism>
<keyword evidence="5" id="KW-1185">Reference proteome</keyword>
<feature type="compositionally biased region" description="Polar residues" evidence="2">
    <location>
        <begin position="1"/>
        <end position="10"/>
    </location>
</feature>
<feature type="region of interest" description="Disordered" evidence="2">
    <location>
        <begin position="1"/>
        <end position="33"/>
    </location>
</feature>
<dbReference type="PANTHER" id="PTHR33365:SF13">
    <property type="entry name" value="TAT PATHWAY SIGNAL SEQUENCE"/>
    <property type="match status" value="1"/>
</dbReference>
<dbReference type="AlphaFoldDB" id="A0A395NGG9"/>
<dbReference type="PANTHER" id="PTHR33365">
    <property type="entry name" value="YALI0B05434P"/>
    <property type="match status" value="1"/>
</dbReference>
<sequence>MPFSLQQNFPRESGEFLDRGKDSHSSNSSENETLLGSRIPVEFVPIPEQRKRFSKTCRVSLIAVNITLLLLNAACLLSVTLRAAQWANRTLSAVGLGRDNHVTIRILSPSPAEEVVEYQLRRFTDVMSTGDSDRMFVGDADEKTDKLWDDIIDEDKYFAVDHDTFVRVNGNPDTGLRLPGENSDKFIGTLQWAHQLHCLNIIRQSTWFDIGHYRHMHHFRNKTDEIIIAHTNRIRQVLQCNGDTSLLTYNWVRGYEMPKVAPMTLQSCQNLDRLREWQNMNDISHLMTHLERPKWVMSSDPEVKTPNGGRKGPAEVQHPASLSSITRSKRGDTAGRHGFSLFGSLLITAPGKEPDTITNIFGGYILGLINTVLVAAPGKEPDTATNIIGGYILGLINTVPVAAPGKEPDTATNIIGGYIIVSYLRVNALGWSGKNVASQHSESERSLRDSHYFRFLTSSYVDDYISILL</sequence>
<dbReference type="Proteomes" id="UP000266272">
    <property type="component" value="Unassembled WGS sequence"/>
</dbReference>
<dbReference type="STRING" id="490622.A0A395NGG9"/>
<accession>A0A395NGG9</accession>
<keyword evidence="3" id="KW-0472">Membrane</keyword>
<dbReference type="OrthoDB" id="4887971at2759"/>
<proteinExistence type="inferred from homology"/>
<dbReference type="EMBL" id="PXOA01000492">
    <property type="protein sequence ID" value="RFU74873.1"/>
    <property type="molecule type" value="Genomic_DNA"/>
</dbReference>
<gene>
    <name evidence="4" type="ORF">TARUN_7357</name>
</gene>
<feature type="region of interest" description="Disordered" evidence="2">
    <location>
        <begin position="298"/>
        <end position="331"/>
    </location>
</feature>
<name>A0A395NGG9_TRIAR</name>
<dbReference type="InterPro" id="IPR021765">
    <property type="entry name" value="UstYa-like"/>
</dbReference>
<evidence type="ECO:0000313" key="4">
    <source>
        <dbReference type="EMBL" id="RFU74873.1"/>
    </source>
</evidence>
<feature type="transmembrane region" description="Helical" evidence="3">
    <location>
        <begin position="59"/>
        <end position="81"/>
    </location>
</feature>
<dbReference type="Pfam" id="PF11807">
    <property type="entry name" value="UstYa"/>
    <property type="match status" value="1"/>
</dbReference>
<protein>
    <submittedName>
        <fullName evidence="4">Uncharacterized protein</fullName>
    </submittedName>
</protein>
<comment type="similarity">
    <text evidence="1">Belongs to the ustYa family.</text>
</comment>
<comment type="caution">
    <text evidence="4">The sequence shown here is derived from an EMBL/GenBank/DDBJ whole genome shotgun (WGS) entry which is preliminary data.</text>
</comment>
<reference evidence="4 5" key="1">
    <citation type="journal article" date="2018" name="PLoS Pathog.">
        <title>Evolution of structural diversity of trichothecenes, a family of toxins produced by plant pathogenic and entomopathogenic fungi.</title>
        <authorList>
            <person name="Proctor R.H."/>
            <person name="McCormick S.P."/>
            <person name="Kim H.S."/>
            <person name="Cardoza R.E."/>
            <person name="Stanley A.M."/>
            <person name="Lindo L."/>
            <person name="Kelly A."/>
            <person name="Brown D.W."/>
            <person name="Lee T."/>
            <person name="Vaughan M.M."/>
            <person name="Alexander N.J."/>
            <person name="Busman M."/>
            <person name="Gutierrez S."/>
        </authorList>
    </citation>
    <scope>NUCLEOTIDE SEQUENCE [LARGE SCALE GENOMIC DNA]</scope>
    <source>
        <strain evidence="4 5">IBT 40837</strain>
    </source>
</reference>
<feature type="compositionally biased region" description="Basic and acidic residues" evidence="2">
    <location>
        <begin position="12"/>
        <end position="24"/>
    </location>
</feature>
<keyword evidence="3" id="KW-0812">Transmembrane</keyword>